<keyword evidence="8 14" id="KW-0472">Membrane</keyword>
<gene>
    <name evidence="15" type="primary">secY</name>
    <name evidence="15" type="ORF">GRSY_193</name>
</gene>
<comment type="function">
    <text evidence="10">The central subunit of the protein translocation channel SecYE. Consists of two halves formed by TMs 1-5 and 6-10. These two domains form a lateral gate at the front which open onto the bilayer between TMs 2 and 7, and are clamped together by SecE at the back. The channel is closed by both a pore ring composed of hydrophobic SecY resides and a short helix (helix 2A) on the extracellular side of the membrane which forms a plug.</text>
</comment>
<feature type="transmembrane region" description="Helical" evidence="14">
    <location>
        <begin position="250"/>
        <end position="271"/>
    </location>
</feature>
<sequence length="412" mass="46311">MFFTIKLILIIRIGIFIPIPGIDHTSFVNSMTPNSLANLLNVFTGGGADAVGIFALGIVPYINASIVIQLLTAVIPSLEKLQKEEGEMGRQKISQITRYLALLWSFVQAIGITWWFKPYVFVWSTHFVIQTTLLLVAGSMLIMWFAENITEKGIGNGTSIIIFVNIVSNISRFISDLSLEKLISKLNFQNLKAFFFYMLILLLTVVATIIVQEGTRKIPIRSARELGTQQKSKTYNNYNSYLPLQLNQTGVMPIIFASAILSLPAYLINISNNYQVVKVLNLFLPSSPIKVTYFLFYFVLIFFFSYFYTSITINPEELSNNLKKMTVTIPGLKPGTITEKFLKQTLNKLTFLGAMFLGFVAFIPVISQYLTGMIIFKGFGATSMLIVVGVAIDTSKQLQTYLILNKYENTMQ</sequence>
<evidence type="ECO:0000256" key="12">
    <source>
        <dbReference type="RuleBase" id="RU003484"/>
    </source>
</evidence>
<feature type="transmembrane region" description="Helical" evidence="14">
    <location>
        <begin position="373"/>
        <end position="392"/>
    </location>
</feature>
<feature type="transmembrane region" description="Helical" evidence="14">
    <location>
        <begin position="7"/>
        <end position="30"/>
    </location>
</feature>
<feature type="transmembrane region" description="Helical" evidence="14">
    <location>
        <begin position="349"/>
        <end position="367"/>
    </location>
</feature>
<evidence type="ECO:0000256" key="13">
    <source>
        <dbReference type="RuleBase" id="RU004349"/>
    </source>
</evidence>
<evidence type="ECO:0000256" key="6">
    <source>
        <dbReference type="ARBA" id="ARBA00022989"/>
    </source>
</evidence>
<protein>
    <recommendedName>
        <fullName evidence="9">Protein translocase subunit SecY</fullName>
    </recommendedName>
</protein>
<dbReference type="FunFam" id="1.10.3370.10:FF:000001">
    <property type="entry name" value="Preprotein translocase subunit SecY"/>
    <property type="match status" value="1"/>
</dbReference>
<evidence type="ECO:0000313" key="15">
    <source>
        <dbReference type="EMBL" id="WDA99198.1"/>
    </source>
</evidence>
<dbReference type="HAMAP" id="MF_01465">
    <property type="entry name" value="SecY"/>
    <property type="match status" value="1"/>
</dbReference>
<feature type="transmembrane region" description="Helical" evidence="14">
    <location>
        <begin position="50"/>
        <end position="75"/>
    </location>
</feature>
<dbReference type="InterPro" id="IPR030659">
    <property type="entry name" value="SecY_CS"/>
</dbReference>
<evidence type="ECO:0000256" key="2">
    <source>
        <dbReference type="ARBA" id="ARBA00005751"/>
    </source>
</evidence>
<dbReference type="InterPro" id="IPR023201">
    <property type="entry name" value="SecY_dom_sf"/>
</dbReference>
<feature type="transmembrane region" description="Helical" evidence="14">
    <location>
        <begin position="194"/>
        <end position="211"/>
    </location>
</feature>
<feature type="transmembrane region" description="Helical" evidence="14">
    <location>
        <begin position="153"/>
        <end position="174"/>
    </location>
</feature>
<dbReference type="InterPro" id="IPR026593">
    <property type="entry name" value="SecY"/>
</dbReference>
<organism evidence="15">
    <name type="scientific">Gronococcus sybilensis</name>
    <dbReference type="NCBI Taxonomy" id="3028029"/>
    <lineage>
        <taxon>Eukaryota</taxon>
        <taxon>Rhodophyta</taxon>
        <taxon>Bangiophyceae</taxon>
        <taxon>Cavernulicolales</taxon>
        <taxon>Cavernulicolaceae</taxon>
        <taxon>Gronococcus</taxon>
    </lineage>
</organism>
<evidence type="ECO:0000256" key="9">
    <source>
        <dbReference type="ARBA" id="ARBA00039733"/>
    </source>
</evidence>
<dbReference type="InterPro" id="IPR002208">
    <property type="entry name" value="SecY/SEC61-alpha"/>
</dbReference>
<proteinExistence type="inferred from homology"/>
<comment type="similarity">
    <text evidence="2 13">Belongs to the SecY/SEC61-alpha family.</text>
</comment>
<geneLocation type="plastid" evidence="15"/>
<comment type="subcellular location">
    <subcellularLocation>
        <location evidence="1 12">Membrane</location>
        <topology evidence="1 12">Multi-pass membrane protein</topology>
    </subcellularLocation>
</comment>
<dbReference type="PROSITE" id="PS00756">
    <property type="entry name" value="SECY_2"/>
    <property type="match status" value="1"/>
</dbReference>
<evidence type="ECO:0000256" key="7">
    <source>
        <dbReference type="ARBA" id="ARBA00023010"/>
    </source>
</evidence>
<accession>A0A9Y1MXS4</accession>
<keyword evidence="7 12" id="KW-0811">Translocation</keyword>
<dbReference type="PANTHER" id="PTHR10906">
    <property type="entry name" value="SECY/SEC61-ALPHA FAMILY MEMBER"/>
    <property type="match status" value="1"/>
</dbReference>
<keyword evidence="15" id="KW-0934">Plastid</keyword>
<evidence type="ECO:0000256" key="10">
    <source>
        <dbReference type="ARBA" id="ARBA00055151"/>
    </source>
</evidence>
<evidence type="ECO:0000256" key="14">
    <source>
        <dbReference type="SAM" id="Phobius"/>
    </source>
</evidence>
<evidence type="ECO:0000256" key="8">
    <source>
        <dbReference type="ARBA" id="ARBA00023136"/>
    </source>
</evidence>
<evidence type="ECO:0000256" key="11">
    <source>
        <dbReference type="ARBA" id="ARBA00062357"/>
    </source>
</evidence>
<dbReference type="PIRSF" id="PIRSF004557">
    <property type="entry name" value="SecY"/>
    <property type="match status" value="1"/>
</dbReference>
<keyword evidence="5 12" id="KW-0653">Protein transport</keyword>
<evidence type="ECO:0000256" key="1">
    <source>
        <dbReference type="ARBA" id="ARBA00004141"/>
    </source>
</evidence>
<dbReference type="Gene3D" id="1.10.3370.10">
    <property type="entry name" value="SecY subunit domain"/>
    <property type="match status" value="1"/>
</dbReference>
<name>A0A9Y1MXS4_9RHOD</name>
<dbReference type="AlphaFoldDB" id="A0A9Y1MXS4"/>
<dbReference type="GO" id="GO:0015031">
    <property type="term" value="P:protein transport"/>
    <property type="evidence" value="ECO:0007669"/>
    <property type="project" value="UniProtKB-KW"/>
</dbReference>
<dbReference type="PROSITE" id="PS00755">
    <property type="entry name" value="SECY_1"/>
    <property type="match status" value="1"/>
</dbReference>
<reference evidence="15" key="1">
    <citation type="journal article" date="2023" name="J. Phycol.">
        <title>Revised classification of the Cyanidiophyceae based on plastid genome data with descriptions of the Cavernulicolales ord. nov. and Galdieriales ord. nov. (Rhodophyta).</title>
        <authorList>
            <person name="Park S.I."/>
            <person name="Cho C.H."/>
            <person name="Ciniglia C."/>
            <person name="Huang T.Y."/>
            <person name="Liu S.L."/>
            <person name="Bustamante D.E."/>
            <person name="Calderon M.S."/>
            <person name="Mansilla A."/>
            <person name="McDermott T."/>
            <person name="Andersen R.A."/>
            <person name="Yoon H.S."/>
        </authorList>
    </citation>
    <scope>NUCLEOTIDE SEQUENCE</scope>
</reference>
<dbReference type="PRINTS" id="PR00303">
    <property type="entry name" value="SECYTRNLCASE"/>
</dbReference>
<keyword evidence="3 12" id="KW-0813">Transport</keyword>
<dbReference type="SUPFAM" id="SSF103491">
    <property type="entry name" value="Preprotein translocase SecY subunit"/>
    <property type="match status" value="1"/>
</dbReference>
<comment type="subunit">
    <text evidence="11">Component of the plastid Sec protein translocase complex, which is composed of at least SecY, SecE and SecG.</text>
</comment>
<feature type="transmembrane region" description="Helical" evidence="14">
    <location>
        <begin position="127"/>
        <end position="146"/>
    </location>
</feature>
<feature type="transmembrane region" description="Helical" evidence="14">
    <location>
        <begin position="291"/>
        <end position="309"/>
    </location>
</feature>
<dbReference type="EMBL" id="OP616812">
    <property type="protein sequence ID" value="WDA99198.1"/>
    <property type="molecule type" value="Genomic_DNA"/>
</dbReference>
<evidence type="ECO:0000256" key="4">
    <source>
        <dbReference type="ARBA" id="ARBA00022692"/>
    </source>
</evidence>
<feature type="transmembrane region" description="Helical" evidence="14">
    <location>
        <begin position="96"/>
        <end position="115"/>
    </location>
</feature>
<dbReference type="Pfam" id="PF00344">
    <property type="entry name" value="SecY"/>
    <property type="match status" value="1"/>
</dbReference>
<keyword evidence="4 12" id="KW-0812">Transmembrane</keyword>
<dbReference type="GO" id="GO:0016020">
    <property type="term" value="C:membrane"/>
    <property type="evidence" value="ECO:0007669"/>
    <property type="project" value="UniProtKB-SubCell"/>
</dbReference>
<dbReference type="NCBIfam" id="TIGR00967">
    <property type="entry name" value="3a0501s007"/>
    <property type="match status" value="1"/>
</dbReference>
<evidence type="ECO:0000256" key="5">
    <source>
        <dbReference type="ARBA" id="ARBA00022927"/>
    </source>
</evidence>
<evidence type="ECO:0000256" key="3">
    <source>
        <dbReference type="ARBA" id="ARBA00022448"/>
    </source>
</evidence>
<keyword evidence="6 14" id="KW-1133">Transmembrane helix</keyword>